<organism evidence="1">
    <name type="scientific">Triticum aestivum</name>
    <name type="common">Wheat</name>
    <dbReference type="NCBI Taxonomy" id="4565"/>
    <lineage>
        <taxon>Eukaryota</taxon>
        <taxon>Viridiplantae</taxon>
        <taxon>Streptophyta</taxon>
        <taxon>Embryophyta</taxon>
        <taxon>Tracheophyta</taxon>
        <taxon>Spermatophyta</taxon>
        <taxon>Magnoliopsida</taxon>
        <taxon>Liliopsida</taxon>
        <taxon>Poales</taxon>
        <taxon>Poaceae</taxon>
        <taxon>BOP clade</taxon>
        <taxon>Pooideae</taxon>
        <taxon>Triticodae</taxon>
        <taxon>Triticeae</taxon>
        <taxon>Triticinae</taxon>
        <taxon>Triticum</taxon>
    </lineage>
</organism>
<name>A0A3B6PQE4_WHEAT</name>
<dbReference type="Gramene" id="TraesWEE_scaffold_094546_01G000300.1">
    <property type="protein sequence ID" value="TraesWEE_scaffold_094546_01G000300.1"/>
    <property type="gene ID" value="TraesWEE_scaffold_094546_01G000300"/>
</dbReference>
<dbReference type="Pfam" id="PF07893">
    <property type="entry name" value="DUF1668"/>
    <property type="match status" value="1"/>
</dbReference>
<dbReference type="PANTHER" id="PTHR33085:SF119">
    <property type="entry name" value="DUF1618 DOMAIN-CONTAINING PROTEIN"/>
    <property type="match status" value="1"/>
</dbReference>
<evidence type="ECO:0000313" key="1">
    <source>
        <dbReference type="EnsemblPlants" id="TraesCS6B02G373600.1"/>
    </source>
</evidence>
<dbReference type="AlphaFoldDB" id="A0A3B6PQE4"/>
<dbReference type="OrthoDB" id="591320at2759"/>
<dbReference type="PANTHER" id="PTHR33085">
    <property type="entry name" value="OS12G0113100 PROTEIN-RELATED"/>
    <property type="match status" value="1"/>
</dbReference>
<dbReference type="Gramene" id="TraesCS6B02G373600.1">
    <property type="protein sequence ID" value="TraesCS6B02G373600.1"/>
    <property type="gene ID" value="TraesCS6B02G373600"/>
</dbReference>
<dbReference type="Gramene" id="TraesCS6B03G1054700.1">
    <property type="protein sequence ID" value="TraesCS6B03G1054700.1.CDS"/>
    <property type="gene ID" value="TraesCS6B03G1054700"/>
</dbReference>
<accession>A0A3B6PQE4</accession>
<reference evidence="1" key="1">
    <citation type="submission" date="2018-08" db="EMBL/GenBank/DDBJ databases">
        <authorList>
            <person name="Rossello M."/>
        </authorList>
    </citation>
    <scope>NUCLEOTIDE SEQUENCE [LARGE SCALE GENOMIC DNA]</scope>
    <source>
        <strain evidence="1">cv. Chinese Spring</strain>
    </source>
</reference>
<protein>
    <recommendedName>
        <fullName evidence="3">DUF1618 domain-containing protein</fullName>
    </recommendedName>
</protein>
<dbReference type="Gramene" id="TraesCAD_scaffold_031450_01G000300.1">
    <property type="protein sequence ID" value="TraesCAD_scaffold_031450_01G000300.1"/>
    <property type="gene ID" value="TraesCAD_scaffold_031450_01G000300"/>
</dbReference>
<keyword evidence="2" id="KW-1185">Reference proteome</keyword>
<dbReference type="InterPro" id="IPR012871">
    <property type="entry name" value="DUF1668_ORYSA"/>
</dbReference>
<proteinExistence type="predicted"/>
<reference evidence="1" key="2">
    <citation type="submission" date="2018-10" db="UniProtKB">
        <authorList>
            <consortium name="EnsemblPlants"/>
        </authorList>
    </citation>
    <scope>IDENTIFICATION</scope>
</reference>
<dbReference type="Gramene" id="TraesRN6B0101037100.1">
    <property type="protein sequence ID" value="TraesRN6B0101037100.1"/>
    <property type="gene ID" value="TraesRN6B0101037100"/>
</dbReference>
<dbReference type="Gramene" id="TraesROB_scaffold_181930_01G000100.1">
    <property type="protein sequence ID" value="TraesROB_scaffold_181930_01G000100.1"/>
    <property type="gene ID" value="TraesROB_scaffold_181930_01G000100"/>
</dbReference>
<dbReference type="Proteomes" id="UP000019116">
    <property type="component" value="Chromosome 6B"/>
</dbReference>
<evidence type="ECO:0008006" key="3">
    <source>
        <dbReference type="Google" id="ProtNLM"/>
    </source>
</evidence>
<evidence type="ECO:0000313" key="2">
    <source>
        <dbReference type="Proteomes" id="UP000019116"/>
    </source>
</evidence>
<dbReference type="Gramene" id="TraesCLE_scaffold_020531_01G000400.1">
    <property type="protein sequence ID" value="TraesCLE_scaffold_020531_01G000400.1"/>
    <property type="gene ID" value="TraesCLE_scaffold_020531_01G000400"/>
</dbReference>
<sequence length="384" mass="42560">MRRRFVNLVTRNWTEGVYSVRRIDPYRHFFYGSAEAALGAAAAEKTEPFPTMQIKDLPTPCMNIVAASPGGTLDTFALLTPRAATGDGRIIYANTIGRAALYDADRHVLHPDLNRLRTPKGVRPICLSIAHPGADDDSMYVLDACPEEGADRCFEVLEPAPAVFRSSSLMPPWCSRLLPPPPFVRRPWYQQSCITSFTTTVDGHGCSTIYISCTGAGGVDVGTYSFETARPDARHHLGWILSDKWSHVGEWMLPFHGRALYVPEFNLWFGFSALSPCHHLCATDLSAMDNGRQPVAPTVWEDLNPPAEGEPWLPKELELIHLGGGKFLIAKTFSEGERGGDFCVLTGVEMMACAAGDDRQQTLQMVKHKCARFVFTDEDIQWVL</sequence>
<dbReference type="EnsemblPlants" id="TraesCS6B02G373600.1">
    <property type="protein sequence ID" value="TraesCS6B02G373600.1"/>
    <property type="gene ID" value="TraesCS6B02G373600"/>
</dbReference>